<organism evidence="3 4">
    <name type="scientific">Actinosynnema mirum (strain ATCC 29888 / DSM 43827 / JCM 3225 / NBRC 14064 / NCIMB 13271 / NRRL B-12336 / IMRU 3971 / 101)</name>
    <dbReference type="NCBI Taxonomy" id="446462"/>
    <lineage>
        <taxon>Bacteria</taxon>
        <taxon>Bacillati</taxon>
        <taxon>Actinomycetota</taxon>
        <taxon>Actinomycetes</taxon>
        <taxon>Pseudonocardiales</taxon>
        <taxon>Pseudonocardiaceae</taxon>
        <taxon>Actinosynnema</taxon>
    </lineage>
</organism>
<dbReference type="PANTHER" id="PTHR33608">
    <property type="entry name" value="BLL2464 PROTEIN"/>
    <property type="match status" value="1"/>
</dbReference>
<dbReference type="EMBL" id="CP001630">
    <property type="protein sequence ID" value="ACU34649.1"/>
    <property type="molecule type" value="Genomic_DNA"/>
</dbReference>
<dbReference type="PANTHER" id="PTHR33608:SF14">
    <property type="entry name" value="POSSIBLE CONSERVED SECRETED PROTEIN"/>
    <property type="match status" value="1"/>
</dbReference>
<dbReference type="STRING" id="446462.Amir_0686"/>
<dbReference type="Proteomes" id="UP000002213">
    <property type="component" value="Chromosome"/>
</dbReference>
<dbReference type="InterPro" id="IPR002881">
    <property type="entry name" value="DUF58"/>
</dbReference>
<protein>
    <recommendedName>
        <fullName evidence="2">DUF58 domain-containing protein</fullName>
    </recommendedName>
</protein>
<dbReference type="RefSeq" id="WP_012783311.1">
    <property type="nucleotide sequence ID" value="NC_013093.1"/>
</dbReference>
<evidence type="ECO:0000259" key="2">
    <source>
        <dbReference type="Pfam" id="PF01882"/>
    </source>
</evidence>
<dbReference type="AlphaFoldDB" id="C6WKP4"/>
<dbReference type="HOGENOM" id="CLU_052321_0_0_11"/>
<evidence type="ECO:0000313" key="3">
    <source>
        <dbReference type="EMBL" id="ACU34649.1"/>
    </source>
</evidence>
<dbReference type="eggNOG" id="COG1721">
    <property type="taxonomic scope" value="Bacteria"/>
</dbReference>
<reference evidence="3 4" key="1">
    <citation type="journal article" date="2009" name="Stand. Genomic Sci.">
        <title>Complete genome sequence of Actinosynnema mirum type strain (101).</title>
        <authorList>
            <person name="Land M."/>
            <person name="Lapidus A."/>
            <person name="Mayilraj S."/>
            <person name="Chen F."/>
            <person name="Copeland A."/>
            <person name="Del Rio T.G."/>
            <person name="Nolan M."/>
            <person name="Lucas S."/>
            <person name="Tice H."/>
            <person name="Cheng J.F."/>
            <person name="Chertkov O."/>
            <person name="Bruce D."/>
            <person name="Goodwin L."/>
            <person name="Pitluck S."/>
            <person name="Rohde M."/>
            <person name="Goker M."/>
            <person name="Pati A."/>
            <person name="Ivanova N."/>
            <person name="Mavromatis K."/>
            <person name="Chen A."/>
            <person name="Palaniappan K."/>
            <person name="Hauser L."/>
            <person name="Chang Y.J."/>
            <person name="Jeffries C.C."/>
            <person name="Brettin T."/>
            <person name="Detter J.C."/>
            <person name="Han C."/>
            <person name="Chain P."/>
            <person name="Tindall B.J."/>
            <person name="Bristow J."/>
            <person name="Eisen J.A."/>
            <person name="Markowitz V."/>
            <person name="Hugenholtz P."/>
            <person name="Kyrpides N.C."/>
            <person name="Klenk H.P."/>
        </authorList>
    </citation>
    <scope>NUCLEOTIDE SEQUENCE [LARGE SCALE GENOMIC DNA]</scope>
    <source>
        <strain evidence="4">ATCC 29888 / DSM 43827 / JCM 3225 / NBRC 14064 / NCIMB 13271 / NRRL B-12336 / IMRU 3971 / 101</strain>
    </source>
</reference>
<keyword evidence="1" id="KW-1133">Transmembrane helix</keyword>
<name>C6WKP4_ACTMD</name>
<proteinExistence type="predicted"/>
<dbReference type="KEGG" id="ami:Amir_0686"/>
<keyword evidence="1" id="KW-0472">Membrane</keyword>
<evidence type="ECO:0000256" key="1">
    <source>
        <dbReference type="SAM" id="Phobius"/>
    </source>
</evidence>
<accession>C6WKP4</accession>
<dbReference type="OrthoDB" id="9776116at2"/>
<feature type="domain" description="DUF58" evidence="2">
    <location>
        <begin position="200"/>
        <end position="374"/>
    </location>
</feature>
<evidence type="ECO:0000313" key="4">
    <source>
        <dbReference type="Proteomes" id="UP000002213"/>
    </source>
</evidence>
<dbReference type="Pfam" id="PF01882">
    <property type="entry name" value="DUF58"/>
    <property type="match status" value="1"/>
</dbReference>
<gene>
    <name evidence="3" type="ordered locus">Amir_0686</name>
</gene>
<keyword evidence="4" id="KW-1185">Reference proteome</keyword>
<sequence length="434" mass="45906">MTGRDRDRPPGAWGAPWRGTDALARGLLLGVVLVVAGVLAHRVVLVLFGAPLLVTTVLALLRPPGGAPDARVRLLSRVGEIGKAGAVVDVVADGELVAVRLPVPGREGPGPVHLLPASTTAVSVVLDRSTWGDGVDVRPDHLVAGPDGLVVHGPVTAPEWGRAILPPIAPLPTGLLPARARGLVGVHRSRGPGDSVELRDIRAFAPGDRLRRVDWRVSLRTGNLHVREHHAETDADVVLALDTRADVEADVALWTESGRGSPKPGGSLDLAARAAVSLAAAYLRQGDRVGLVDLGRPALWLRPGSGRRQLLALRSRLVACARVAGWAQRPVLDARQAPTGAVVVVLSPFLDDEVVEVAVHAARRGHPVLAVDVLPTDLRPDRETEWGAAALRVVELEHEVRVTALRSHGVPVIRWDGESAVVATALHATTRPRR</sequence>
<keyword evidence="1" id="KW-0812">Transmembrane</keyword>
<feature type="transmembrane region" description="Helical" evidence="1">
    <location>
        <begin position="27"/>
        <end position="54"/>
    </location>
</feature>